<reference evidence="2" key="1">
    <citation type="submission" date="2023-08" db="EMBL/GenBank/DDBJ databases">
        <title>A de novo genome assembly of Solanum verrucosum Schlechtendal, a Mexican diploid species geographically isolated from the other diploid A-genome species in potato relatives.</title>
        <authorList>
            <person name="Hosaka K."/>
        </authorList>
    </citation>
    <scope>NUCLEOTIDE SEQUENCE</scope>
    <source>
        <tissue evidence="2">Young leaves</tissue>
    </source>
</reference>
<dbReference type="SUPFAM" id="SSF53098">
    <property type="entry name" value="Ribonuclease H-like"/>
    <property type="match status" value="1"/>
</dbReference>
<sequence length="94" mass="10678">MVYWTRPNLDTWKINTDGSYMINQNKAGAGGIVRNRIGEMIMAFAYPTHFCTNNFSEPHAALIGISWCCEQQFSHLEQTVLAPRRGAAARFARR</sequence>
<dbReference type="InterPro" id="IPR044730">
    <property type="entry name" value="RNase_H-like_dom_plant"/>
</dbReference>
<dbReference type="AlphaFoldDB" id="A0AAF0QGA9"/>
<organism evidence="2 3">
    <name type="scientific">Solanum verrucosum</name>
    <dbReference type="NCBI Taxonomy" id="315347"/>
    <lineage>
        <taxon>Eukaryota</taxon>
        <taxon>Viridiplantae</taxon>
        <taxon>Streptophyta</taxon>
        <taxon>Embryophyta</taxon>
        <taxon>Tracheophyta</taxon>
        <taxon>Spermatophyta</taxon>
        <taxon>Magnoliopsida</taxon>
        <taxon>eudicotyledons</taxon>
        <taxon>Gunneridae</taxon>
        <taxon>Pentapetalae</taxon>
        <taxon>asterids</taxon>
        <taxon>lamiids</taxon>
        <taxon>Solanales</taxon>
        <taxon>Solanaceae</taxon>
        <taxon>Solanoideae</taxon>
        <taxon>Solaneae</taxon>
        <taxon>Solanum</taxon>
    </lineage>
</organism>
<dbReference type="CDD" id="cd06222">
    <property type="entry name" value="RNase_H_like"/>
    <property type="match status" value="1"/>
</dbReference>
<name>A0AAF0QGA9_SOLVR</name>
<dbReference type="GO" id="GO:0003676">
    <property type="term" value="F:nucleic acid binding"/>
    <property type="evidence" value="ECO:0007669"/>
    <property type="project" value="InterPro"/>
</dbReference>
<dbReference type="PANTHER" id="PTHR47723:SF7">
    <property type="entry name" value="RNASE H FAMILY PROTEIN"/>
    <property type="match status" value="1"/>
</dbReference>
<dbReference type="Proteomes" id="UP001234989">
    <property type="component" value="Chromosome 3"/>
</dbReference>
<dbReference type="PANTHER" id="PTHR47723">
    <property type="entry name" value="OS05G0353850 PROTEIN"/>
    <property type="match status" value="1"/>
</dbReference>
<dbReference type="Gene3D" id="3.30.420.10">
    <property type="entry name" value="Ribonuclease H-like superfamily/Ribonuclease H"/>
    <property type="match status" value="1"/>
</dbReference>
<keyword evidence="3" id="KW-1185">Reference proteome</keyword>
<protein>
    <recommendedName>
        <fullName evidence="1">RNase H type-1 domain-containing protein</fullName>
    </recommendedName>
</protein>
<accession>A0AAF0QGA9</accession>
<gene>
    <name evidence="2" type="ORF">MTR67_013436</name>
</gene>
<dbReference type="InterPro" id="IPR036397">
    <property type="entry name" value="RNaseH_sf"/>
</dbReference>
<evidence type="ECO:0000313" key="3">
    <source>
        <dbReference type="Proteomes" id="UP001234989"/>
    </source>
</evidence>
<evidence type="ECO:0000313" key="2">
    <source>
        <dbReference type="EMBL" id="WMV20051.1"/>
    </source>
</evidence>
<dbReference type="InterPro" id="IPR053151">
    <property type="entry name" value="RNase_H-like"/>
</dbReference>
<evidence type="ECO:0000259" key="1">
    <source>
        <dbReference type="Pfam" id="PF13456"/>
    </source>
</evidence>
<dbReference type="Pfam" id="PF13456">
    <property type="entry name" value="RVT_3"/>
    <property type="match status" value="1"/>
</dbReference>
<dbReference type="GO" id="GO:0004523">
    <property type="term" value="F:RNA-DNA hybrid ribonuclease activity"/>
    <property type="evidence" value="ECO:0007669"/>
    <property type="project" value="InterPro"/>
</dbReference>
<proteinExistence type="predicted"/>
<feature type="domain" description="RNase H type-1" evidence="1">
    <location>
        <begin position="15"/>
        <end position="77"/>
    </location>
</feature>
<dbReference type="InterPro" id="IPR012337">
    <property type="entry name" value="RNaseH-like_sf"/>
</dbReference>
<dbReference type="InterPro" id="IPR002156">
    <property type="entry name" value="RNaseH_domain"/>
</dbReference>
<dbReference type="EMBL" id="CP133614">
    <property type="protein sequence ID" value="WMV20051.1"/>
    <property type="molecule type" value="Genomic_DNA"/>
</dbReference>